<evidence type="ECO:0000313" key="4">
    <source>
        <dbReference type="EMBL" id="KAK1924034.1"/>
    </source>
</evidence>
<evidence type="ECO:0000256" key="2">
    <source>
        <dbReference type="SAM" id="Phobius"/>
    </source>
</evidence>
<evidence type="ECO:0000256" key="3">
    <source>
        <dbReference type="SAM" id="SignalP"/>
    </source>
</evidence>
<sequence>MSKIILLAPCLLALAGRVFADDTPNYPTWVTNDYGCVIKCMEDQFKNAKPPATSDKTEAALGCVRDACSKDTAEGNIYQAHYIINMFNSIGSIYEPEAWQKGNAPNAQDLKAPDGWTQTEVTTTWTESDKPTTVTTSVWVPPKTQEAAIQAVEPSPPPKSTPSAHSPATSVAVASASGSKAANGTHNGTHKGAAEKEIVPLNIGVSLLLGLGAMLVSGVAGGVGLVGM</sequence>
<dbReference type="Proteomes" id="UP001182556">
    <property type="component" value="Unassembled WGS sequence"/>
</dbReference>
<feature type="transmembrane region" description="Helical" evidence="2">
    <location>
        <begin position="203"/>
        <end position="226"/>
    </location>
</feature>
<gene>
    <name evidence="4" type="ORF">DB88DRAFT_540118</name>
</gene>
<accession>A0AAD9CXY0</accession>
<keyword evidence="2" id="KW-0472">Membrane</keyword>
<keyword evidence="3" id="KW-0732">Signal</keyword>
<proteinExistence type="predicted"/>
<organism evidence="4 5">
    <name type="scientific">Papiliotrema laurentii</name>
    <name type="common">Cryptococcus laurentii</name>
    <dbReference type="NCBI Taxonomy" id="5418"/>
    <lineage>
        <taxon>Eukaryota</taxon>
        <taxon>Fungi</taxon>
        <taxon>Dikarya</taxon>
        <taxon>Basidiomycota</taxon>
        <taxon>Agaricomycotina</taxon>
        <taxon>Tremellomycetes</taxon>
        <taxon>Tremellales</taxon>
        <taxon>Rhynchogastremaceae</taxon>
        <taxon>Papiliotrema</taxon>
    </lineage>
</organism>
<evidence type="ECO:0000256" key="1">
    <source>
        <dbReference type="SAM" id="MobiDB-lite"/>
    </source>
</evidence>
<feature type="compositionally biased region" description="Low complexity" evidence="1">
    <location>
        <begin position="161"/>
        <end position="182"/>
    </location>
</feature>
<evidence type="ECO:0000313" key="5">
    <source>
        <dbReference type="Proteomes" id="UP001182556"/>
    </source>
</evidence>
<protein>
    <submittedName>
        <fullName evidence="4">Uncharacterized protein</fullName>
    </submittedName>
</protein>
<dbReference type="AlphaFoldDB" id="A0AAD9CXY0"/>
<reference evidence="4" key="1">
    <citation type="submission" date="2023-02" db="EMBL/GenBank/DDBJ databases">
        <title>Identification and recombinant expression of a fungal hydrolase from Papiliotrema laurentii that hydrolyzes apple cutin and clears colloidal polyester polyurethane.</title>
        <authorList>
            <consortium name="DOE Joint Genome Institute"/>
            <person name="Roman V.A."/>
            <person name="Bojanowski C."/>
            <person name="Crable B.R."/>
            <person name="Wagner D.N."/>
            <person name="Hung C.S."/>
            <person name="Nadeau L.J."/>
            <person name="Schratz L."/>
            <person name="Haridas S."/>
            <person name="Pangilinan J."/>
            <person name="Lipzen A."/>
            <person name="Na H."/>
            <person name="Yan M."/>
            <person name="Ng V."/>
            <person name="Grigoriev I.V."/>
            <person name="Spatafora J.W."/>
            <person name="Barlow D."/>
            <person name="Biffinger J."/>
            <person name="Kelley-Loughnane N."/>
            <person name="Varaljay V.A."/>
            <person name="Crookes-Goodson W.J."/>
        </authorList>
    </citation>
    <scope>NUCLEOTIDE SEQUENCE</scope>
    <source>
        <strain evidence="4">5307AH</strain>
    </source>
</reference>
<dbReference type="EMBL" id="JAODAN010000005">
    <property type="protein sequence ID" value="KAK1924034.1"/>
    <property type="molecule type" value="Genomic_DNA"/>
</dbReference>
<keyword evidence="2" id="KW-1133">Transmembrane helix</keyword>
<keyword evidence="2" id="KW-0812">Transmembrane</keyword>
<keyword evidence="5" id="KW-1185">Reference proteome</keyword>
<feature type="signal peptide" evidence="3">
    <location>
        <begin position="1"/>
        <end position="20"/>
    </location>
</feature>
<feature type="region of interest" description="Disordered" evidence="1">
    <location>
        <begin position="149"/>
        <end position="193"/>
    </location>
</feature>
<comment type="caution">
    <text evidence="4">The sequence shown here is derived from an EMBL/GenBank/DDBJ whole genome shotgun (WGS) entry which is preliminary data.</text>
</comment>
<feature type="chain" id="PRO_5042114871" evidence="3">
    <location>
        <begin position="21"/>
        <end position="228"/>
    </location>
</feature>
<name>A0AAD9CXY0_PAPLA</name>